<dbReference type="InterPro" id="IPR036047">
    <property type="entry name" value="F-box-like_dom_sf"/>
</dbReference>
<proteinExistence type="predicted"/>
<dbReference type="Pfam" id="PF08268">
    <property type="entry name" value="FBA_3"/>
    <property type="match status" value="1"/>
</dbReference>
<dbReference type="GeneID" id="104773102"/>
<dbReference type="InterPro" id="IPR013187">
    <property type="entry name" value="F-box-assoc_dom_typ3"/>
</dbReference>
<dbReference type="SUPFAM" id="SSF81383">
    <property type="entry name" value="F-box domain"/>
    <property type="match status" value="1"/>
</dbReference>
<reference evidence="2" key="1">
    <citation type="journal article" date="2014" name="Nat. Commun.">
        <title>The emerging biofuel crop Camelina sativa retains a highly undifferentiated hexaploid genome structure.</title>
        <authorList>
            <person name="Kagale S."/>
            <person name="Koh C."/>
            <person name="Nixon J."/>
            <person name="Bollina V."/>
            <person name="Clarke W.E."/>
            <person name="Tuteja R."/>
            <person name="Spillane C."/>
            <person name="Robinson S.J."/>
            <person name="Links M.G."/>
            <person name="Clarke C."/>
            <person name="Higgins E.E."/>
            <person name="Huebert T."/>
            <person name="Sharpe A.G."/>
            <person name="Parkin I.A."/>
        </authorList>
    </citation>
    <scope>NUCLEOTIDE SEQUENCE [LARGE SCALE GENOMIC DNA]</scope>
    <source>
        <strain evidence="2">cv. DH55</strain>
    </source>
</reference>
<dbReference type="InterPro" id="IPR001810">
    <property type="entry name" value="F-box_dom"/>
</dbReference>
<accession>A0ABM0Y5R5</accession>
<dbReference type="PANTHER" id="PTHR31111">
    <property type="entry name" value="BNAA05G37150D PROTEIN-RELATED"/>
    <property type="match status" value="1"/>
</dbReference>
<gene>
    <name evidence="3" type="primary">LOC104773102</name>
</gene>
<dbReference type="Pfam" id="PF00646">
    <property type="entry name" value="F-box"/>
    <property type="match status" value="1"/>
</dbReference>
<keyword evidence="2" id="KW-1185">Reference proteome</keyword>
<dbReference type="RefSeq" id="XP_010495953.1">
    <property type="nucleotide sequence ID" value="XM_010497651.1"/>
</dbReference>
<evidence type="ECO:0000313" key="3">
    <source>
        <dbReference type="RefSeq" id="XP_010495953.1"/>
    </source>
</evidence>
<dbReference type="PANTHER" id="PTHR31111:SF94">
    <property type="entry name" value="E3 UBIQUITIN-PROTEIN LIGASE SGIP1"/>
    <property type="match status" value="1"/>
</dbReference>
<name>A0ABM0Y5R5_CAMSA</name>
<dbReference type="Proteomes" id="UP000694864">
    <property type="component" value="Unplaced"/>
</dbReference>
<reference evidence="3" key="2">
    <citation type="submission" date="2025-08" db="UniProtKB">
        <authorList>
            <consortium name="RefSeq"/>
        </authorList>
    </citation>
    <scope>IDENTIFICATION</scope>
    <source>
        <tissue evidence="3">Leaf</tissue>
    </source>
</reference>
<dbReference type="SMART" id="SM00256">
    <property type="entry name" value="FBOX"/>
    <property type="match status" value="1"/>
</dbReference>
<feature type="domain" description="F-box" evidence="1">
    <location>
        <begin position="17"/>
        <end position="57"/>
    </location>
</feature>
<dbReference type="InterPro" id="IPR017451">
    <property type="entry name" value="F-box-assoc_interact_dom"/>
</dbReference>
<dbReference type="NCBIfam" id="TIGR01640">
    <property type="entry name" value="F_box_assoc_1"/>
    <property type="match status" value="1"/>
</dbReference>
<sequence>MKSSVTLEDGTENSVWNPIDLIIEILLRLPVNSIARCRCVSKLWATILSRTDFTELFLTRSLARPKLLFACRRVCFDVRSEEFRFINKPAYDGTLINYNGKLGLFSLGNAISCDRIRNMELWVLEDAGKQEWSKHTYLLPAMWQNIVGNTNLRFVGMTLTKEFVFQSMRGCTPFYLVYYNIERNTVKKVELQGMEMSNNIHTFVDHVENVTLMQII</sequence>
<protein>
    <submittedName>
        <fullName evidence="3">F-box protein At2g19630</fullName>
    </submittedName>
</protein>
<organism evidence="2 3">
    <name type="scientific">Camelina sativa</name>
    <name type="common">False flax</name>
    <name type="synonym">Myagrum sativum</name>
    <dbReference type="NCBI Taxonomy" id="90675"/>
    <lineage>
        <taxon>Eukaryota</taxon>
        <taxon>Viridiplantae</taxon>
        <taxon>Streptophyta</taxon>
        <taxon>Embryophyta</taxon>
        <taxon>Tracheophyta</taxon>
        <taxon>Spermatophyta</taxon>
        <taxon>Magnoliopsida</taxon>
        <taxon>eudicotyledons</taxon>
        <taxon>Gunneridae</taxon>
        <taxon>Pentapetalae</taxon>
        <taxon>rosids</taxon>
        <taxon>malvids</taxon>
        <taxon>Brassicales</taxon>
        <taxon>Brassicaceae</taxon>
        <taxon>Camelineae</taxon>
        <taxon>Camelina</taxon>
    </lineage>
</organism>
<evidence type="ECO:0000313" key="2">
    <source>
        <dbReference type="Proteomes" id="UP000694864"/>
    </source>
</evidence>
<evidence type="ECO:0000259" key="1">
    <source>
        <dbReference type="SMART" id="SM00256"/>
    </source>
</evidence>